<dbReference type="Gene3D" id="3.40.50.11780">
    <property type="match status" value="2"/>
</dbReference>
<name>A0A840BLD1_9RHOO</name>
<reference evidence="3 4" key="1">
    <citation type="submission" date="2020-08" db="EMBL/GenBank/DDBJ databases">
        <title>Genomic Encyclopedia of Type Strains, Phase IV (KMG-IV): sequencing the most valuable type-strain genomes for metagenomic binning, comparative biology and taxonomic classification.</title>
        <authorList>
            <person name="Goeker M."/>
        </authorList>
    </citation>
    <scope>NUCLEOTIDE SEQUENCE [LARGE SCALE GENOMIC DNA]</scope>
    <source>
        <strain evidence="3 4">DSM 106739</strain>
    </source>
</reference>
<organism evidence="3 4">
    <name type="scientific">Niveibacterium umoris</name>
    <dbReference type="NCBI Taxonomy" id="1193620"/>
    <lineage>
        <taxon>Bacteria</taxon>
        <taxon>Pseudomonadati</taxon>
        <taxon>Pseudomonadota</taxon>
        <taxon>Betaproteobacteria</taxon>
        <taxon>Rhodocyclales</taxon>
        <taxon>Rhodocyclaceae</taxon>
        <taxon>Niveibacterium</taxon>
    </lineage>
</organism>
<comment type="similarity">
    <text evidence="1">Belongs to the myoviridae tail sheath protein family.</text>
</comment>
<dbReference type="InterPro" id="IPR052042">
    <property type="entry name" value="Tail_sheath_structural"/>
</dbReference>
<proteinExistence type="inferred from homology"/>
<accession>A0A840BLD1</accession>
<dbReference type="PANTHER" id="PTHR35861">
    <property type="match status" value="1"/>
</dbReference>
<keyword evidence="4" id="KW-1185">Reference proteome</keyword>
<feature type="domain" description="Tail sheath protein C-terminal" evidence="2">
    <location>
        <begin position="807"/>
        <end position="908"/>
    </location>
</feature>
<evidence type="ECO:0000313" key="4">
    <source>
        <dbReference type="Proteomes" id="UP000561045"/>
    </source>
</evidence>
<evidence type="ECO:0000256" key="1">
    <source>
        <dbReference type="ARBA" id="ARBA00008005"/>
    </source>
</evidence>
<dbReference type="PANTHER" id="PTHR35861:SF1">
    <property type="entry name" value="PHAGE TAIL SHEATH PROTEIN"/>
    <property type="match status" value="1"/>
</dbReference>
<dbReference type="EMBL" id="JACIET010000002">
    <property type="protein sequence ID" value="MBB4013264.1"/>
    <property type="molecule type" value="Genomic_DNA"/>
</dbReference>
<evidence type="ECO:0000313" key="3">
    <source>
        <dbReference type="EMBL" id="MBB4013264.1"/>
    </source>
</evidence>
<dbReference type="AlphaFoldDB" id="A0A840BLD1"/>
<dbReference type="Proteomes" id="UP000561045">
    <property type="component" value="Unassembled WGS sequence"/>
</dbReference>
<evidence type="ECO:0000259" key="2">
    <source>
        <dbReference type="Pfam" id="PF17482"/>
    </source>
</evidence>
<dbReference type="RefSeq" id="WP_183635163.1">
    <property type="nucleotide sequence ID" value="NZ_BAABLE010000005.1"/>
</dbReference>
<sequence length="920" mass="99034">MSLRLPGLAFESAPVALDERLPRMDIALFVGFARRGPIDRPVLCEDYAAFTSVFGPEHDLFIDAGSGAPVTAQLAPAVQSFFANGGRRCWVARVALRPVTAKLPLAGLWVETKLGWRAVQARAASGGRWGFGLRAGVRLERAALGVLSAGNPWDGQAPHRIALDPASTALPEAGDLLRFVSDAPDAVVATDFLRVVTFLRVASVLKRNDGQHGTRVDARIAESWWFGVPKAIPASFDGSLALSRARSVTVSFVADDQAAAPLPIGPEWCGVLRIELPATLRSADWPQAGHPLRLRAGARVFLATLGDCVLAARDASTVTLKAQVALLEQLPAPCALNDEPLGERLRITLMSDDELEGARTLADIGLCHGHARAWQALPRDDARWSADPAHEVVIPAKHAALWAEARTNAFPIAGRGLGDCLPIGLPWAAPSWLDAVQDARSSMARDGLRRLSAALFLDPRLADATMHTLVARAEALRFPFDPARMPARSVRGVHSLLALEEATLLAAPDLALPPWRLAHAASWPAPASSDPVAGPAGPCGAALPFAACVPVRVAPPLLTIAVDGESRLTAQWTADPVADQFILEGARHPDWQDAVVLYQGGETRWSFDSEPTPWRYLRVRVAAPGCYSDWSLGAIVPQAETTGWAAQPDAPEGLRTALRVQRAMLRIAAARADSLAVLGAPAWMDDADAQRHIATLSRHGPGGDESMLGDDEVAALSYAAIYHPWLRRRRDDGVVAFAPDGAACGLIARRALSRGAWIAAANEVVADAIGLERPPADPLRLFGAGANLWRYDGLRVRLMGARTLSLDPDWVPLNVRRLMSLLRRLLIREGNVWVFEPNGAALERSVERGLTAWLTQLHARGAFAGRKPAEAWQLTLNPGQQRDRDDGRFIVELRFAPATPLEFLTVRLVRNGDALRVEGA</sequence>
<protein>
    <recommendedName>
        <fullName evidence="2">Tail sheath protein C-terminal domain-containing protein</fullName>
    </recommendedName>
</protein>
<gene>
    <name evidence="3" type="ORF">GGR36_002610</name>
</gene>
<dbReference type="InterPro" id="IPR020287">
    <property type="entry name" value="Tail_sheath_C"/>
</dbReference>
<comment type="caution">
    <text evidence="3">The sequence shown here is derived from an EMBL/GenBank/DDBJ whole genome shotgun (WGS) entry which is preliminary data.</text>
</comment>
<dbReference type="Pfam" id="PF17482">
    <property type="entry name" value="Phage_sheath_1C"/>
    <property type="match status" value="1"/>
</dbReference>